<feature type="transmembrane region" description="Helical" evidence="7">
    <location>
        <begin position="190"/>
        <end position="207"/>
    </location>
</feature>
<dbReference type="SUPFAM" id="SSF144091">
    <property type="entry name" value="Rhomboid-like"/>
    <property type="match status" value="1"/>
</dbReference>
<accession>A0ABX2EY76</accession>
<keyword evidence="3 7" id="KW-0812">Transmembrane</keyword>
<feature type="transmembrane region" description="Helical" evidence="7">
    <location>
        <begin position="237"/>
        <end position="255"/>
    </location>
</feature>
<comment type="similarity">
    <text evidence="2">Belongs to the peptidase S54 family.</text>
</comment>
<feature type="transmembrane region" description="Helical" evidence="7">
    <location>
        <begin position="120"/>
        <end position="140"/>
    </location>
</feature>
<evidence type="ECO:0000259" key="8">
    <source>
        <dbReference type="Pfam" id="PF01694"/>
    </source>
</evidence>
<feature type="transmembrane region" description="Helical" evidence="7">
    <location>
        <begin position="66"/>
        <end position="84"/>
    </location>
</feature>
<feature type="transmembrane region" description="Helical" evidence="7">
    <location>
        <begin position="214"/>
        <end position="231"/>
    </location>
</feature>
<feature type="transmembrane region" description="Helical" evidence="7">
    <location>
        <begin position="264"/>
        <end position="282"/>
    </location>
</feature>
<organism evidence="9 10">
    <name type="scientific">Kibdelosporangium persicum</name>
    <dbReference type="NCBI Taxonomy" id="2698649"/>
    <lineage>
        <taxon>Bacteria</taxon>
        <taxon>Bacillati</taxon>
        <taxon>Actinomycetota</taxon>
        <taxon>Actinomycetes</taxon>
        <taxon>Pseudonocardiales</taxon>
        <taxon>Pseudonocardiaceae</taxon>
        <taxon>Kibdelosporangium</taxon>
    </lineage>
</organism>
<evidence type="ECO:0000256" key="5">
    <source>
        <dbReference type="ARBA" id="ARBA00022989"/>
    </source>
</evidence>
<feature type="domain" description="Peptidase S54 rhomboid" evidence="8">
    <location>
        <begin position="111"/>
        <end position="254"/>
    </location>
</feature>
<dbReference type="RefSeq" id="WP_173125323.1">
    <property type="nucleotide sequence ID" value="NZ_CBCSGW010000014.1"/>
</dbReference>
<dbReference type="GO" id="GO:0006508">
    <property type="term" value="P:proteolysis"/>
    <property type="evidence" value="ECO:0007669"/>
    <property type="project" value="UniProtKB-KW"/>
</dbReference>
<evidence type="ECO:0000256" key="1">
    <source>
        <dbReference type="ARBA" id="ARBA00004141"/>
    </source>
</evidence>
<evidence type="ECO:0000256" key="6">
    <source>
        <dbReference type="ARBA" id="ARBA00023136"/>
    </source>
</evidence>
<dbReference type="EMBL" id="JAAATY010000002">
    <property type="protein sequence ID" value="NRN63996.1"/>
    <property type="molecule type" value="Genomic_DNA"/>
</dbReference>
<dbReference type="PANTHER" id="PTHR43731:SF14">
    <property type="entry name" value="PRESENILIN-ASSOCIATED RHOMBOID-LIKE PROTEIN, MITOCHONDRIAL"/>
    <property type="match status" value="1"/>
</dbReference>
<evidence type="ECO:0000256" key="4">
    <source>
        <dbReference type="ARBA" id="ARBA00022801"/>
    </source>
</evidence>
<dbReference type="InterPro" id="IPR035952">
    <property type="entry name" value="Rhomboid-like_sf"/>
</dbReference>
<comment type="caution">
    <text evidence="9">The sequence shown here is derived from an EMBL/GenBank/DDBJ whole genome shotgun (WGS) entry which is preliminary data.</text>
</comment>
<dbReference type="Proteomes" id="UP000763557">
    <property type="component" value="Unassembled WGS sequence"/>
</dbReference>
<comment type="subcellular location">
    <subcellularLocation>
        <location evidence="1">Membrane</location>
        <topology evidence="1">Multi-pass membrane protein</topology>
    </subcellularLocation>
</comment>
<dbReference type="GO" id="GO:0008233">
    <property type="term" value="F:peptidase activity"/>
    <property type="evidence" value="ECO:0007669"/>
    <property type="project" value="UniProtKB-KW"/>
</dbReference>
<evidence type="ECO:0000313" key="10">
    <source>
        <dbReference type="Proteomes" id="UP000763557"/>
    </source>
</evidence>
<dbReference type="PANTHER" id="PTHR43731">
    <property type="entry name" value="RHOMBOID PROTEASE"/>
    <property type="match status" value="1"/>
</dbReference>
<dbReference type="CDD" id="cd19756">
    <property type="entry name" value="Bbox2"/>
    <property type="match status" value="1"/>
</dbReference>
<keyword evidence="6 7" id="KW-0472">Membrane</keyword>
<keyword evidence="5 7" id="KW-1133">Transmembrane helix</keyword>
<gene>
    <name evidence="9" type="ORF">GC106_12000</name>
</gene>
<feature type="transmembrane region" description="Helical" evidence="7">
    <location>
        <begin position="152"/>
        <end position="170"/>
    </location>
</feature>
<evidence type="ECO:0000256" key="7">
    <source>
        <dbReference type="SAM" id="Phobius"/>
    </source>
</evidence>
<dbReference type="InterPro" id="IPR022764">
    <property type="entry name" value="Peptidase_S54_rhomboid_dom"/>
</dbReference>
<evidence type="ECO:0000256" key="3">
    <source>
        <dbReference type="ARBA" id="ARBA00022692"/>
    </source>
</evidence>
<reference evidence="9 10" key="1">
    <citation type="submission" date="2020-01" db="EMBL/GenBank/DDBJ databases">
        <title>Kibdelosporangium persica a novel Actinomycetes from a hot desert in Iran.</title>
        <authorList>
            <person name="Safaei N."/>
            <person name="Zaburannyi N."/>
            <person name="Mueller R."/>
            <person name="Wink J."/>
        </authorList>
    </citation>
    <scope>NUCLEOTIDE SEQUENCE [LARGE SCALE GENOMIC DNA]</scope>
    <source>
        <strain evidence="9 10">4NS15</strain>
    </source>
</reference>
<evidence type="ECO:0000256" key="2">
    <source>
        <dbReference type="ARBA" id="ARBA00009045"/>
    </source>
</evidence>
<proteinExistence type="inferred from homology"/>
<keyword evidence="4" id="KW-0378">Hydrolase</keyword>
<protein>
    <submittedName>
        <fullName evidence="9">Rhomboid protease GluP</fullName>
    </submittedName>
</protein>
<dbReference type="Gene3D" id="1.20.1540.10">
    <property type="entry name" value="Rhomboid-like"/>
    <property type="match status" value="1"/>
</dbReference>
<dbReference type="Pfam" id="PF01694">
    <property type="entry name" value="Rhomboid"/>
    <property type="match status" value="1"/>
</dbReference>
<sequence>MADQACVRHPDRPTGLRCVRCERPACPECLREASVGYQCVDCVNEGMRTQRRAVTVAGAELHTKPLVVPILVALNLAVFALNAFQAQSVNNNDLSFSFDIGVLWPPAVAGGEWWRLITNGFQHFGVIHLVVNMVSLYIVGRDLEMLFGRIRFLALYLVSLLGGSTAVFLFDAQEVLRTSTGLVQDYGNTAGASGAIFGLMGALAVAVFRLKMPIAPALGIIALNLVITFTIPNISWLGHIGGLVTGAAVALGFLYPPAKIRTKVQIATVVVALVVLVGLVFVRDSQFVGPAVCTYENSQVSCFRLSSA</sequence>
<name>A0ABX2EY76_9PSEU</name>
<keyword evidence="9" id="KW-0645">Protease</keyword>
<dbReference type="InterPro" id="IPR050925">
    <property type="entry name" value="Rhomboid_protease_S54"/>
</dbReference>
<evidence type="ECO:0000313" key="9">
    <source>
        <dbReference type="EMBL" id="NRN63996.1"/>
    </source>
</evidence>
<keyword evidence="10" id="KW-1185">Reference proteome</keyword>